<gene>
    <name evidence="2" type="ORF">DV451_000494</name>
</gene>
<evidence type="ECO:0000256" key="1">
    <source>
        <dbReference type="SAM" id="MobiDB-lite"/>
    </source>
</evidence>
<comment type="caution">
    <text evidence="2">The sequence shown here is derived from an EMBL/GenBank/DDBJ whole genome shotgun (WGS) entry which is preliminary data.</text>
</comment>
<dbReference type="Proteomes" id="UP000750522">
    <property type="component" value="Unassembled WGS sequence"/>
</dbReference>
<evidence type="ECO:0000313" key="2">
    <source>
        <dbReference type="EMBL" id="KAF5104581.1"/>
    </source>
</evidence>
<dbReference type="AlphaFoldDB" id="A0A9P5G9V4"/>
<organism evidence="2 3">
    <name type="scientific">Geotrichum candidum</name>
    <name type="common">Oospora lactis</name>
    <name type="synonym">Dipodascus geotrichum</name>
    <dbReference type="NCBI Taxonomy" id="1173061"/>
    <lineage>
        <taxon>Eukaryota</taxon>
        <taxon>Fungi</taxon>
        <taxon>Dikarya</taxon>
        <taxon>Ascomycota</taxon>
        <taxon>Saccharomycotina</taxon>
        <taxon>Dipodascomycetes</taxon>
        <taxon>Dipodascales</taxon>
        <taxon>Dipodascaceae</taxon>
        <taxon>Geotrichum</taxon>
    </lineage>
</organism>
<feature type="region of interest" description="Disordered" evidence="1">
    <location>
        <begin position="1"/>
        <end position="24"/>
    </location>
</feature>
<protein>
    <submittedName>
        <fullName evidence="2">Uncharacterized protein</fullName>
    </submittedName>
</protein>
<proteinExistence type="predicted"/>
<accession>A0A9P5G9V4</accession>
<reference evidence="2" key="2">
    <citation type="submission" date="2020-01" db="EMBL/GenBank/DDBJ databases">
        <authorList>
            <person name="Perkins V."/>
            <person name="Lessard M.-H."/>
            <person name="Dugat-Bony E."/>
            <person name="Frenette M."/>
            <person name="Labrie S."/>
        </authorList>
    </citation>
    <scope>NUCLEOTIDE SEQUENCE</scope>
    <source>
        <strain evidence="2">LMA-70</strain>
    </source>
</reference>
<dbReference type="EMBL" id="QQZK01000006">
    <property type="protein sequence ID" value="KAF5104581.1"/>
    <property type="molecule type" value="Genomic_DNA"/>
</dbReference>
<reference evidence="2" key="1">
    <citation type="journal article" date="2020" name="Front. Microbiol.">
        <title>Phenotypic and Genetic Characterization of the Cheese Ripening Yeast Geotrichum candidum.</title>
        <authorList>
            <person name="Perkins V."/>
            <person name="Vignola S."/>
            <person name="Lessard M.H."/>
            <person name="Plante P.L."/>
            <person name="Corbeil J."/>
            <person name="Dugat-Bony E."/>
            <person name="Frenette M."/>
            <person name="Labrie S."/>
        </authorList>
    </citation>
    <scope>NUCLEOTIDE SEQUENCE</scope>
    <source>
        <strain evidence="2">LMA-70</strain>
    </source>
</reference>
<sequence>MDRVPLLNSSPTPQEKRPGKNNINSSFNKTFSNISIDDNDKINNNIKTINGSGYSGLSLLTEIYASSRDPPSLETVANIVCTALEEKIQSNALVIYGAFYMTVRIPKKIVVTPQLLVRSDQILKFARRDLLAAEQDRADPMASKRVALIVKCVDYLLFVREIAESLESSLVQWFYSHALQALSNPASPKV</sequence>
<evidence type="ECO:0000313" key="3">
    <source>
        <dbReference type="Proteomes" id="UP000750522"/>
    </source>
</evidence>
<name>A0A9P5G9V4_GEOCN</name>